<feature type="transmembrane region" description="Helical" evidence="1">
    <location>
        <begin position="190"/>
        <end position="210"/>
    </location>
</feature>
<dbReference type="InterPro" id="IPR018750">
    <property type="entry name" value="DUF2306_membrane"/>
</dbReference>
<evidence type="ECO:0000313" key="3">
    <source>
        <dbReference type="Proteomes" id="UP001528850"/>
    </source>
</evidence>
<dbReference type="EMBL" id="JARJJS010000002">
    <property type="protein sequence ID" value="MDF4025720.1"/>
    <property type="molecule type" value="Genomic_DNA"/>
</dbReference>
<feature type="transmembrane region" description="Helical" evidence="1">
    <location>
        <begin position="158"/>
        <end position="178"/>
    </location>
</feature>
<keyword evidence="1" id="KW-0472">Membrane</keyword>
<organism evidence="2 3">
    <name type="scientific">Luteibacter sahnii</name>
    <dbReference type="NCBI Taxonomy" id="3021977"/>
    <lineage>
        <taxon>Bacteria</taxon>
        <taxon>Pseudomonadati</taxon>
        <taxon>Pseudomonadota</taxon>
        <taxon>Gammaproteobacteria</taxon>
        <taxon>Lysobacterales</taxon>
        <taxon>Rhodanobacteraceae</taxon>
        <taxon>Luteibacter</taxon>
    </lineage>
</organism>
<dbReference type="Pfam" id="PF10067">
    <property type="entry name" value="DUF2306"/>
    <property type="match status" value="1"/>
</dbReference>
<sequence>MSELTSDDAMTPSHRPRRKPQRLFLGVAACALSTAVGLISLRYVAPSRPAPAPIPNASAHPLALALHAVPAALALIIMPLQLHAGFRTRHPRAHRVIGRTYAGLVGVASLAALRIAPMALGGPVSAAGFTALALAWVASTALGARAAMRRRFDVHRGWMTRSAALTFAAVTLRLLLPLSTRVMGFDFVTAYRAITWLCWLPNLLVAEWWLRRDAGKPRRAGH</sequence>
<keyword evidence="1" id="KW-1133">Transmembrane helix</keyword>
<dbReference type="Proteomes" id="UP001528850">
    <property type="component" value="Unassembled WGS sequence"/>
</dbReference>
<gene>
    <name evidence="2" type="ORF">P3W24_12155</name>
</gene>
<accession>A0ABT6BCG4</accession>
<feature type="transmembrane region" description="Helical" evidence="1">
    <location>
        <begin position="57"/>
        <end position="80"/>
    </location>
</feature>
<proteinExistence type="predicted"/>
<feature type="transmembrane region" description="Helical" evidence="1">
    <location>
        <begin position="23"/>
        <end position="45"/>
    </location>
</feature>
<comment type="caution">
    <text evidence="2">The sequence shown here is derived from an EMBL/GenBank/DDBJ whole genome shotgun (WGS) entry which is preliminary data.</text>
</comment>
<evidence type="ECO:0000256" key="1">
    <source>
        <dbReference type="SAM" id="Phobius"/>
    </source>
</evidence>
<name>A0ABT6BCG4_9GAMM</name>
<feature type="transmembrane region" description="Helical" evidence="1">
    <location>
        <begin position="126"/>
        <end position="146"/>
    </location>
</feature>
<protein>
    <submittedName>
        <fullName evidence="2">DUF2306 domain-containing protein</fullName>
    </submittedName>
</protein>
<keyword evidence="1" id="KW-0812">Transmembrane</keyword>
<feature type="transmembrane region" description="Helical" evidence="1">
    <location>
        <begin position="101"/>
        <end position="120"/>
    </location>
</feature>
<reference evidence="2 3" key="1">
    <citation type="journal article" date="2024" name="Curr. Microbiol.">
        <title>Luteibacter sahnii sp. nov., A Novel Yellow-Colored Xanthomonadin Pigment Producing Probiotic Bacterium from Healthy Rice Seed Microbiome.</title>
        <authorList>
            <person name="Jaiswal G."/>
            <person name="Rana R."/>
            <person name="Nayak P.K."/>
            <person name="Chouhan R."/>
            <person name="Gandhi S.G."/>
            <person name="Patel H.K."/>
            <person name="Patil P.B."/>
        </authorList>
    </citation>
    <scope>NUCLEOTIDE SEQUENCE [LARGE SCALE GENOMIC DNA]</scope>
    <source>
        <strain evidence="2 3">PPL201</strain>
    </source>
</reference>
<evidence type="ECO:0000313" key="2">
    <source>
        <dbReference type="EMBL" id="MDF4025720.1"/>
    </source>
</evidence>
<keyword evidence="3" id="KW-1185">Reference proteome</keyword>